<dbReference type="GO" id="GO:0000976">
    <property type="term" value="F:transcription cis-regulatory region binding"/>
    <property type="evidence" value="ECO:0007669"/>
    <property type="project" value="TreeGrafter"/>
</dbReference>
<keyword evidence="3" id="KW-0804">Transcription</keyword>
<evidence type="ECO:0000256" key="3">
    <source>
        <dbReference type="ARBA" id="ARBA00023163"/>
    </source>
</evidence>
<keyword evidence="7" id="KW-1185">Reference proteome</keyword>
<dbReference type="STRING" id="363754.RHSP_52782"/>
<dbReference type="EMBL" id="AQHN01000084">
    <property type="protein sequence ID" value="ENN85388.1"/>
    <property type="molecule type" value="Genomic_DNA"/>
</dbReference>
<comment type="caution">
    <text evidence="6">The sequence shown here is derived from an EMBL/GenBank/DDBJ whole genome shotgun (WGS) entry which is preliminary data.</text>
</comment>
<dbReference type="Gene3D" id="1.10.10.60">
    <property type="entry name" value="Homeodomain-like"/>
    <property type="match status" value="1"/>
</dbReference>
<dbReference type="PATRIC" id="fig|363754.4.peg.5480"/>
<keyword evidence="2" id="KW-0238">DNA-binding</keyword>
<keyword evidence="1" id="KW-0805">Transcription regulation</keyword>
<protein>
    <submittedName>
        <fullName evidence="6">Putative transcriptional regulator protein, AraC family</fullName>
    </submittedName>
</protein>
<evidence type="ECO:0000256" key="4">
    <source>
        <dbReference type="SAM" id="MobiDB-lite"/>
    </source>
</evidence>
<dbReference type="PROSITE" id="PS01124">
    <property type="entry name" value="HTH_ARAC_FAMILY_2"/>
    <property type="match status" value="1"/>
</dbReference>
<dbReference type="Proteomes" id="UP000012429">
    <property type="component" value="Unassembled WGS sequence"/>
</dbReference>
<reference evidence="6 7" key="1">
    <citation type="journal article" date="2012" name="BMC Genomics">
        <title>Genomic basis of broad host range and environmental adaptability of Rhizobium tropici CIAT 899 and Rhizobium sp. PRF 81 which are used in inoculants for common bean (Phaseolus vulgaris L.).</title>
        <authorList>
            <person name="Ormeno-Orrillo E."/>
            <person name="Menna P."/>
            <person name="Almeida L.G."/>
            <person name="Ollero F.J."/>
            <person name="Nicolas M.F."/>
            <person name="Pains Rodrigues E."/>
            <person name="Shigueyoshi Nakatani A."/>
            <person name="Silva Batista J.S."/>
            <person name="Oliveira Chueire L.M."/>
            <person name="Souza R.C."/>
            <person name="Ribeiro Vasconcelos A.T."/>
            <person name="Megias M."/>
            <person name="Hungria M."/>
            <person name="Martinez-Romero E."/>
        </authorList>
    </citation>
    <scope>NUCLEOTIDE SEQUENCE [LARGE SCALE GENOMIC DNA]</scope>
    <source>
        <strain evidence="6 7">PRF 81</strain>
    </source>
</reference>
<dbReference type="AlphaFoldDB" id="N6U504"/>
<dbReference type="GO" id="GO:0005829">
    <property type="term" value="C:cytosol"/>
    <property type="evidence" value="ECO:0007669"/>
    <property type="project" value="TreeGrafter"/>
</dbReference>
<evidence type="ECO:0000256" key="1">
    <source>
        <dbReference type="ARBA" id="ARBA00023015"/>
    </source>
</evidence>
<evidence type="ECO:0000256" key="2">
    <source>
        <dbReference type="ARBA" id="ARBA00023125"/>
    </source>
</evidence>
<proteinExistence type="predicted"/>
<dbReference type="InterPro" id="IPR009057">
    <property type="entry name" value="Homeodomain-like_sf"/>
</dbReference>
<evidence type="ECO:0000259" key="5">
    <source>
        <dbReference type="PROSITE" id="PS01124"/>
    </source>
</evidence>
<organism evidence="6 7">
    <name type="scientific">Rhizobium freirei PRF 81</name>
    <dbReference type="NCBI Taxonomy" id="363754"/>
    <lineage>
        <taxon>Bacteria</taxon>
        <taxon>Pseudomonadati</taxon>
        <taxon>Pseudomonadota</taxon>
        <taxon>Alphaproteobacteria</taxon>
        <taxon>Hyphomicrobiales</taxon>
        <taxon>Rhizobiaceae</taxon>
        <taxon>Rhizobium/Agrobacterium group</taxon>
        <taxon>Rhizobium</taxon>
    </lineage>
</organism>
<dbReference type="PANTHER" id="PTHR47894:SF1">
    <property type="entry name" value="HTH-TYPE TRANSCRIPTIONAL REGULATOR VQSM"/>
    <property type="match status" value="1"/>
</dbReference>
<dbReference type="Pfam" id="PF12625">
    <property type="entry name" value="Arabinose_bd"/>
    <property type="match status" value="1"/>
</dbReference>
<dbReference type="GO" id="GO:0003700">
    <property type="term" value="F:DNA-binding transcription factor activity"/>
    <property type="evidence" value="ECO:0007669"/>
    <property type="project" value="InterPro"/>
</dbReference>
<evidence type="ECO:0000313" key="6">
    <source>
        <dbReference type="EMBL" id="ENN85388.1"/>
    </source>
</evidence>
<sequence>MRRHAQCAVEADDFAIQHDVLTDVAYQCSEFHRPSQTRRKGYALAERFPHLLRHARHHRRFEDTWRHRDDPNAAAGQFAGDRQRHGGDATLGGCIGCLAHLPVEGGDRGRIHDEAALALLIRLIFGDCRCGEPDHIERADEIDANRAGKTVEPVRTIAADHLFAWSDAGAIHQPMKMAEAFHRQIDRGLCVPLLGDIGPDKGCAGSKFCDNADACVRIDVGDHHVRALAGEHPRDRCTKARTATSDDETLPTDQHGRSPPAPSISIGRLQSVERSPAVSHPPGRARFARRLALLYLRAILHTMTEASQTIGQFYHISQGMTMTEAARRMISPFFVKEALDCVRRQGKSPERVLTSLGLSTRMDAPISAESYGALWLAIAAEMDDEFFGMGGRPMRRGSFTLLCHCVLHAKTLDQALRRALRFLNIVLEDPQGHLEIADGLAQIVLTDSAGPRSAFAYRTYWILLHGITCWLIGRRVPLRMVDFRCAEPDHGADYRLFFGAPVRFSQPVSGLAFDASVLKLPVTRSEQALKQFLRNAPANILVRYRYDAGLAASVRERLRQLPPASWKAFDDLAAQMRMSPSTLRHRLHAEGQNYAAIRDEIRRDLAIEMLQTTGFSVGEIATRLGFSEPSAFHRAFRKWTARSPAAFRKETAARRR</sequence>
<evidence type="ECO:0000313" key="7">
    <source>
        <dbReference type="Proteomes" id="UP000012429"/>
    </source>
</evidence>
<feature type="domain" description="HTH araC/xylS-type" evidence="5">
    <location>
        <begin position="548"/>
        <end position="650"/>
    </location>
</feature>
<dbReference type="InterPro" id="IPR032687">
    <property type="entry name" value="AraC-type_N"/>
</dbReference>
<dbReference type="SMART" id="SM00342">
    <property type="entry name" value="HTH_ARAC"/>
    <property type="match status" value="1"/>
</dbReference>
<accession>N6U504</accession>
<dbReference type="Pfam" id="PF12833">
    <property type="entry name" value="HTH_18"/>
    <property type="match status" value="1"/>
</dbReference>
<dbReference type="SUPFAM" id="SSF46689">
    <property type="entry name" value="Homeodomain-like"/>
    <property type="match status" value="1"/>
</dbReference>
<name>N6U504_9HYPH</name>
<dbReference type="InterPro" id="IPR018060">
    <property type="entry name" value="HTH_AraC"/>
</dbReference>
<gene>
    <name evidence="6" type="ORF">RHSP_52782</name>
</gene>
<dbReference type="PANTHER" id="PTHR47894">
    <property type="entry name" value="HTH-TYPE TRANSCRIPTIONAL REGULATOR GADX"/>
    <property type="match status" value="1"/>
</dbReference>
<feature type="region of interest" description="Disordered" evidence="4">
    <location>
        <begin position="233"/>
        <end position="282"/>
    </location>
</feature>